<evidence type="ECO:0000313" key="4">
    <source>
        <dbReference type="EMBL" id="CAH1001699.1"/>
    </source>
</evidence>
<evidence type="ECO:0000259" key="2">
    <source>
        <dbReference type="Pfam" id="PF01648"/>
    </source>
</evidence>
<dbReference type="Pfam" id="PF01648">
    <property type="entry name" value="ACPS"/>
    <property type="match status" value="1"/>
</dbReference>
<dbReference type="RefSeq" id="WP_238751548.1">
    <property type="nucleotide sequence ID" value="NZ_CAKLPZ010000003.1"/>
</dbReference>
<dbReference type="InterPro" id="IPR041354">
    <property type="entry name" value="4PPT_N"/>
</dbReference>
<reference evidence="4" key="1">
    <citation type="submission" date="2021-12" db="EMBL/GenBank/DDBJ databases">
        <authorList>
            <person name="Rodrigo-Torres L."/>
            <person name="Arahal R. D."/>
            <person name="Lucena T."/>
        </authorList>
    </citation>
    <scope>NUCLEOTIDE SEQUENCE</scope>
    <source>
        <strain evidence="4">CECT 8419</strain>
    </source>
</reference>
<dbReference type="Proteomes" id="UP000837803">
    <property type="component" value="Unassembled WGS sequence"/>
</dbReference>
<comment type="caution">
    <text evidence="4">The sequence shown here is derived from an EMBL/GenBank/DDBJ whole genome shotgun (WGS) entry which is preliminary data.</text>
</comment>
<evidence type="ECO:0000313" key="5">
    <source>
        <dbReference type="Proteomes" id="UP000837803"/>
    </source>
</evidence>
<dbReference type="Gene3D" id="3.90.470.20">
    <property type="entry name" value="4'-phosphopantetheinyl transferase domain"/>
    <property type="match status" value="1"/>
</dbReference>
<evidence type="ECO:0000256" key="1">
    <source>
        <dbReference type="ARBA" id="ARBA00022679"/>
    </source>
</evidence>
<dbReference type="SUPFAM" id="SSF56214">
    <property type="entry name" value="4'-phosphopantetheinyl transferase"/>
    <property type="match status" value="2"/>
</dbReference>
<organism evidence="4 5">
    <name type="scientific">Neolewinella maritima</name>
    <dbReference type="NCBI Taxonomy" id="1383882"/>
    <lineage>
        <taxon>Bacteria</taxon>
        <taxon>Pseudomonadati</taxon>
        <taxon>Bacteroidota</taxon>
        <taxon>Saprospiria</taxon>
        <taxon>Saprospirales</taxon>
        <taxon>Lewinellaceae</taxon>
        <taxon>Neolewinella</taxon>
    </lineage>
</organism>
<keyword evidence="1" id="KW-0808">Transferase</keyword>
<dbReference type="InterPro" id="IPR008278">
    <property type="entry name" value="4-PPantetheinyl_Trfase_dom"/>
</dbReference>
<keyword evidence="5" id="KW-1185">Reference proteome</keyword>
<sequence length="209" mass="24103">MPLYFHDALLPPGEWGLWSITESEHELRGHVHLSTAEQHQLLLIKGAERRREFLAARLLLHRMSGRSTRAELVKDSDGKPHLPDSDFFVSISHTVGYSAAVAHPRPCGIDVQRIVPRIRRLAPKFVGETEWSQLTETDELVQLHLIWAAKEAMYKAYGRRQLDFRRDLVVDLVDRTGRLLGEQPMEFTLAFREYEMFVVVAAVRRSLPR</sequence>
<evidence type="ECO:0000259" key="3">
    <source>
        <dbReference type="Pfam" id="PF17837"/>
    </source>
</evidence>
<dbReference type="EMBL" id="CAKLPZ010000003">
    <property type="protein sequence ID" value="CAH1001699.1"/>
    <property type="molecule type" value="Genomic_DNA"/>
</dbReference>
<proteinExistence type="predicted"/>
<dbReference type="Pfam" id="PF17837">
    <property type="entry name" value="4PPT_N"/>
    <property type="match status" value="1"/>
</dbReference>
<feature type="domain" description="4'-phosphopantetheinyl transferase N-terminal" evidence="3">
    <location>
        <begin position="47"/>
        <end position="102"/>
    </location>
</feature>
<feature type="domain" description="4'-phosphopantetheinyl transferase" evidence="2">
    <location>
        <begin position="106"/>
        <end position="174"/>
    </location>
</feature>
<name>A0ABM9B3J5_9BACT</name>
<evidence type="ECO:0008006" key="6">
    <source>
        <dbReference type="Google" id="ProtNLM"/>
    </source>
</evidence>
<gene>
    <name evidence="4" type="ORF">LEM8419_02605</name>
</gene>
<accession>A0ABM9B3J5</accession>
<protein>
    <recommendedName>
        <fullName evidence="6">4'-phosphopantetheinyl transferase superfamily protein</fullName>
    </recommendedName>
</protein>
<dbReference type="InterPro" id="IPR037143">
    <property type="entry name" value="4-PPantetheinyl_Trfase_dom_sf"/>
</dbReference>